<name>A0A699JS09_TANCI</name>
<protein>
    <submittedName>
        <fullName evidence="1">RNA-directed DNA polymerase, eukaryota, reverse transcriptase zinc-binding domain protein</fullName>
    </submittedName>
</protein>
<dbReference type="EMBL" id="BKCJ010435699">
    <property type="protein sequence ID" value="GFA50513.1"/>
    <property type="molecule type" value="Genomic_DNA"/>
</dbReference>
<keyword evidence="1" id="KW-0548">Nucleotidyltransferase</keyword>
<comment type="caution">
    <text evidence="1">The sequence shown here is derived from an EMBL/GenBank/DDBJ whole genome shotgun (WGS) entry which is preliminary data.</text>
</comment>
<keyword evidence="1" id="KW-0695">RNA-directed DNA polymerase</keyword>
<dbReference type="GO" id="GO:0003964">
    <property type="term" value="F:RNA-directed DNA polymerase activity"/>
    <property type="evidence" value="ECO:0007669"/>
    <property type="project" value="UniProtKB-KW"/>
</dbReference>
<evidence type="ECO:0000313" key="1">
    <source>
        <dbReference type="EMBL" id="GFA50513.1"/>
    </source>
</evidence>
<proteinExistence type="predicted"/>
<reference evidence="1" key="1">
    <citation type="journal article" date="2019" name="Sci. Rep.">
        <title>Draft genome of Tanacetum cinerariifolium, the natural source of mosquito coil.</title>
        <authorList>
            <person name="Yamashiro T."/>
            <person name="Shiraishi A."/>
            <person name="Satake H."/>
            <person name="Nakayama K."/>
        </authorList>
    </citation>
    <scope>NUCLEOTIDE SEQUENCE</scope>
</reference>
<gene>
    <name evidence="1" type="ORF">Tci_622485</name>
</gene>
<dbReference type="AlphaFoldDB" id="A0A699JS09"/>
<accession>A0A699JS09</accession>
<keyword evidence="1" id="KW-0808">Transferase</keyword>
<organism evidence="1">
    <name type="scientific">Tanacetum cinerariifolium</name>
    <name type="common">Dalmatian daisy</name>
    <name type="synonym">Chrysanthemum cinerariifolium</name>
    <dbReference type="NCBI Taxonomy" id="118510"/>
    <lineage>
        <taxon>Eukaryota</taxon>
        <taxon>Viridiplantae</taxon>
        <taxon>Streptophyta</taxon>
        <taxon>Embryophyta</taxon>
        <taxon>Tracheophyta</taxon>
        <taxon>Spermatophyta</taxon>
        <taxon>Magnoliopsida</taxon>
        <taxon>eudicotyledons</taxon>
        <taxon>Gunneridae</taxon>
        <taxon>Pentapetalae</taxon>
        <taxon>asterids</taxon>
        <taxon>campanulids</taxon>
        <taxon>Asterales</taxon>
        <taxon>Asteraceae</taxon>
        <taxon>Asteroideae</taxon>
        <taxon>Anthemideae</taxon>
        <taxon>Anthemidinae</taxon>
        <taxon>Tanacetum</taxon>
    </lineage>
</organism>
<sequence>MKYIVEQGPWIVRGLEHQRISAISSRLGRPVMMEQVTLKMCKGGSMRLRYAKVLVEVDAKKNFLEKIEINYADAQKNVKIPIKNVEAEKHVVRNVINIGGNKDGFVEVRKMKKYWNNKGMNNTLQVDKKVKFFYSFIYALNSSIERRELWSTLMNHKSIAAEEELKLLHKKAKFYWLKEGDKNSAYFHSILRARKNRSRVETICKQDGSRADGNEVPDQFVNNFKILG</sequence>